<reference evidence="1 2" key="2">
    <citation type="journal article" date="2013" name="PLoS Genet.">
        <title>Comparative genome structure, secondary metabolite, and effector coding capacity across Cochliobolus pathogens.</title>
        <authorList>
            <person name="Condon B.J."/>
            <person name="Leng Y."/>
            <person name="Wu D."/>
            <person name="Bushley K.E."/>
            <person name="Ohm R.A."/>
            <person name="Otillar R."/>
            <person name="Martin J."/>
            <person name="Schackwitz W."/>
            <person name="Grimwood J."/>
            <person name="MohdZainudin N."/>
            <person name="Xue C."/>
            <person name="Wang R."/>
            <person name="Manning V.A."/>
            <person name="Dhillon B."/>
            <person name="Tu Z.J."/>
            <person name="Steffenson B.J."/>
            <person name="Salamov A."/>
            <person name="Sun H."/>
            <person name="Lowry S."/>
            <person name="LaButti K."/>
            <person name="Han J."/>
            <person name="Copeland A."/>
            <person name="Lindquist E."/>
            <person name="Barry K."/>
            <person name="Schmutz J."/>
            <person name="Baker S.E."/>
            <person name="Ciuffetti L.M."/>
            <person name="Grigoriev I.V."/>
            <person name="Zhong S."/>
            <person name="Turgeon B.G."/>
        </authorList>
    </citation>
    <scope>NUCLEOTIDE SEQUENCE [LARGE SCALE GENOMIC DNA]</scope>
    <source>
        <strain evidence="2">28A</strain>
    </source>
</reference>
<dbReference type="GeneID" id="19400759"/>
<evidence type="ECO:0000313" key="1">
    <source>
        <dbReference type="EMBL" id="EOA87592.1"/>
    </source>
</evidence>
<protein>
    <submittedName>
        <fullName evidence="1">Uncharacterized protein</fullName>
    </submittedName>
</protein>
<proteinExistence type="predicted"/>
<name>R0KHT7_EXST2</name>
<evidence type="ECO:0000313" key="2">
    <source>
        <dbReference type="Proteomes" id="UP000016935"/>
    </source>
</evidence>
<accession>R0KHT7</accession>
<reference evidence="1 2" key="1">
    <citation type="journal article" date="2012" name="PLoS Pathog.">
        <title>Diverse lifestyles and strategies of plant pathogenesis encoded in the genomes of eighteen Dothideomycetes fungi.</title>
        <authorList>
            <person name="Ohm R.A."/>
            <person name="Feau N."/>
            <person name="Henrissat B."/>
            <person name="Schoch C.L."/>
            <person name="Horwitz B.A."/>
            <person name="Barry K.W."/>
            <person name="Condon B.J."/>
            <person name="Copeland A.C."/>
            <person name="Dhillon B."/>
            <person name="Glaser F."/>
            <person name="Hesse C.N."/>
            <person name="Kosti I."/>
            <person name="LaButti K."/>
            <person name="Lindquist E.A."/>
            <person name="Lucas S."/>
            <person name="Salamov A.A."/>
            <person name="Bradshaw R.E."/>
            <person name="Ciuffetti L."/>
            <person name="Hamelin R.C."/>
            <person name="Kema G.H.J."/>
            <person name="Lawrence C."/>
            <person name="Scott J.A."/>
            <person name="Spatafora J.W."/>
            <person name="Turgeon B.G."/>
            <person name="de Wit P.J.G.M."/>
            <person name="Zhong S."/>
            <person name="Goodwin S.B."/>
            <person name="Grigoriev I.V."/>
        </authorList>
    </citation>
    <scope>NUCLEOTIDE SEQUENCE [LARGE SCALE GENOMIC DNA]</scope>
    <source>
        <strain evidence="2">28A</strain>
    </source>
</reference>
<dbReference type="RefSeq" id="XP_008024812.1">
    <property type="nucleotide sequence ID" value="XM_008026621.1"/>
</dbReference>
<organism evidence="1 2">
    <name type="scientific">Exserohilum turcicum (strain 28A)</name>
    <name type="common">Northern leaf blight fungus</name>
    <name type="synonym">Setosphaeria turcica</name>
    <dbReference type="NCBI Taxonomy" id="671987"/>
    <lineage>
        <taxon>Eukaryota</taxon>
        <taxon>Fungi</taxon>
        <taxon>Dikarya</taxon>
        <taxon>Ascomycota</taxon>
        <taxon>Pezizomycotina</taxon>
        <taxon>Dothideomycetes</taxon>
        <taxon>Pleosporomycetidae</taxon>
        <taxon>Pleosporales</taxon>
        <taxon>Pleosporineae</taxon>
        <taxon>Pleosporaceae</taxon>
        <taxon>Exserohilum</taxon>
    </lineage>
</organism>
<sequence>MGVWAYGGTWRMGVRGTRTPGRESTRKRWESAVRAEWWPLRLSTRRPTKAAIGNTAAGEGKRP</sequence>
<dbReference type="Proteomes" id="UP000016935">
    <property type="component" value="Unassembled WGS sequence"/>
</dbReference>
<gene>
    <name evidence="1" type="ORF">SETTUDRAFT_169011</name>
</gene>
<dbReference type="EMBL" id="KB908581">
    <property type="protein sequence ID" value="EOA87592.1"/>
    <property type="molecule type" value="Genomic_DNA"/>
</dbReference>
<dbReference type="HOGENOM" id="CLU_2887254_0_0_1"/>
<dbReference type="AlphaFoldDB" id="R0KHT7"/>
<keyword evidence="2" id="KW-1185">Reference proteome</keyword>